<keyword evidence="3" id="KW-1185">Reference proteome</keyword>
<reference evidence="2" key="1">
    <citation type="journal article" date="2020" name="Nat. Commun.">
        <title>Large-scale genome sequencing of mycorrhizal fungi provides insights into the early evolution of symbiotic traits.</title>
        <authorList>
            <person name="Miyauchi S."/>
            <person name="Kiss E."/>
            <person name="Kuo A."/>
            <person name="Drula E."/>
            <person name="Kohler A."/>
            <person name="Sanchez-Garcia M."/>
            <person name="Morin E."/>
            <person name="Andreopoulos B."/>
            <person name="Barry K.W."/>
            <person name="Bonito G."/>
            <person name="Buee M."/>
            <person name="Carver A."/>
            <person name="Chen C."/>
            <person name="Cichocki N."/>
            <person name="Clum A."/>
            <person name="Culley D."/>
            <person name="Crous P.W."/>
            <person name="Fauchery L."/>
            <person name="Girlanda M."/>
            <person name="Hayes R.D."/>
            <person name="Keri Z."/>
            <person name="LaButti K."/>
            <person name="Lipzen A."/>
            <person name="Lombard V."/>
            <person name="Magnuson J."/>
            <person name="Maillard F."/>
            <person name="Murat C."/>
            <person name="Nolan M."/>
            <person name="Ohm R.A."/>
            <person name="Pangilinan J."/>
            <person name="Pereira M.F."/>
            <person name="Perotto S."/>
            <person name="Peter M."/>
            <person name="Pfister S."/>
            <person name="Riley R."/>
            <person name="Sitrit Y."/>
            <person name="Stielow J.B."/>
            <person name="Szollosi G."/>
            <person name="Zifcakova L."/>
            <person name="Stursova M."/>
            <person name="Spatafora J.W."/>
            <person name="Tedersoo L."/>
            <person name="Vaario L.M."/>
            <person name="Yamada A."/>
            <person name="Yan M."/>
            <person name="Wang P."/>
            <person name="Xu J."/>
            <person name="Bruns T."/>
            <person name="Baldrian P."/>
            <person name="Vilgalys R."/>
            <person name="Dunand C."/>
            <person name="Henrissat B."/>
            <person name="Grigoriev I.V."/>
            <person name="Hibbett D."/>
            <person name="Nagy L.G."/>
            <person name="Martin F.M."/>
        </authorList>
    </citation>
    <scope>NUCLEOTIDE SEQUENCE</scope>
    <source>
        <strain evidence="2">UP504</strain>
    </source>
</reference>
<protein>
    <submittedName>
        <fullName evidence="2">Uncharacterized protein</fullName>
    </submittedName>
</protein>
<feature type="region of interest" description="Disordered" evidence="1">
    <location>
        <begin position="1"/>
        <end position="54"/>
    </location>
</feature>
<proteinExistence type="predicted"/>
<dbReference type="AlphaFoldDB" id="A0A9P6AS26"/>
<evidence type="ECO:0000313" key="2">
    <source>
        <dbReference type="EMBL" id="KAF9510912.1"/>
    </source>
</evidence>
<gene>
    <name evidence="2" type="ORF">BS47DRAFT_1347413</name>
</gene>
<evidence type="ECO:0000313" key="3">
    <source>
        <dbReference type="Proteomes" id="UP000886523"/>
    </source>
</evidence>
<comment type="caution">
    <text evidence="2">The sequence shown here is derived from an EMBL/GenBank/DDBJ whole genome shotgun (WGS) entry which is preliminary data.</text>
</comment>
<feature type="compositionally biased region" description="Basic and acidic residues" evidence="1">
    <location>
        <begin position="32"/>
        <end position="54"/>
    </location>
</feature>
<dbReference type="Proteomes" id="UP000886523">
    <property type="component" value="Unassembled WGS sequence"/>
</dbReference>
<name>A0A9P6AS26_9AGAM</name>
<evidence type="ECO:0000256" key="1">
    <source>
        <dbReference type="SAM" id="MobiDB-lite"/>
    </source>
</evidence>
<dbReference type="EMBL" id="MU129008">
    <property type="protein sequence ID" value="KAF9510912.1"/>
    <property type="molecule type" value="Genomic_DNA"/>
</dbReference>
<sequence>MAEWNHASVPKKEARYSTGGDLTKSLPVESPDTLRDRNKNKKNLEDTDERRKKT</sequence>
<organism evidence="2 3">
    <name type="scientific">Hydnum rufescens UP504</name>
    <dbReference type="NCBI Taxonomy" id="1448309"/>
    <lineage>
        <taxon>Eukaryota</taxon>
        <taxon>Fungi</taxon>
        <taxon>Dikarya</taxon>
        <taxon>Basidiomycota</taxon>
        <taxon>Agaricomycotina</taxon>
        <taxon>Agaricomycetes</taxon>
        <taxon>Cantharellales</taxon>
        <taxon>Hydnaceae</taxon>
        <taxon>Hydnum</taxon>
    </lineage>
</organism>
<accession>A0A9P6AS26</accession>